<evidence type="ECO:0000259" key="2">
    <source>
        <dbReference type="Pfam" id="PF13581"/>
    </source>
</evidence>
<name>A0A6P2SBF7_BURL3</name>
<keyword evidence="1" id="KW-0808">Transferase</keyword>
<evidence type="ECO:0000313" key="4">
    <source>
        <dbReference type="Proteomes" id="UP000494218"/>
    </source>
</evidence>
<dbReference type="EMBL" id="CABVPW010000059">
    <property type="protein sequence ID" value="VWC47478.1"/>
    <property type="molecule type" value="Genomic_DNA"/>
</dbReference>
<dbReference type="InterPro" id="IPR050267">
    <property type="entry name" value="Anti-sigma-factor_SerPK"/>
</dbReference>
<feature type="domain" description="Histidine kinase/HSP90-like ATPase" evidence="2">
    <location>
        <begin position="16"/>
        <end position="152"/>
    </location>
</feature>
<keyword evidence="1" id="KW-0418">Kinase</keyword>
<dbReference type="Proteomes" id="UP000494218">
    <property type="component" value="Unassembled WGS sequence"/>
</dbReference>
<dbReference type="GO" id="GO:0004674">
    <property type="term" value="F:protein serine/threonine kinase activity"/>
    <property type="evidence" value="ECO:0007669"/>
    <property type="project" value="UniProtKB-KW"/>
</dbReference>
<dbReference type="Pfam" id="PF13581">
    <property type="entry name" value="HATPase_c_2"/>
    <property type="match status" value="1"/>
</dbReference>
<dbReference type="InterPro" id="IPR036890">
    <property type="entry name" value="HATPase_C_sf"/>
</dbReference>
<evidence type="ECO:0000313" key="3">
    <source>
        <dbReference type="EMBL" id="VWC47478.1"/>
    </source>
</evidence>
<dbReference type="InterPro" id="IPR003594">
    <property type="entry name" value="HATPase_dom"/>
</dbReference>
<proteinExistence type="predicted"/>
<keyword evidence="1" id="KW-0723">Serine/threonine-protein kinase</keyword>
<dbReference type="RefSeq" id="WP_175035457.1">
    <property type="nucleotide sequence ID" value="NZ_CABVPW010000059.1"/>
</dbReference>
<dbReference type="SUPFAM" id="SSF55874">
    <property type="entry name" value="ATPase domain of HSP90 chaperone/DNA topoisomerase II/histidine kinase"/>
    <property type="match status" value="1"/>
</dbReference>
<dbReference type="PANTHER" id="PTHR35526:SF3">
    <property type="entry name" value="ANTI-SIGMA-F FACTOR RSBW"/>
    <property type="match status" value="1"/>
</dbReference>
<gene>
    <name evidence="3" type="ORF">BLA23254_07481</name>
</gene>
<sequence length="157" mass="16915">MSRRDKRPPPAVRARFAARIDALSALGNWLRVACERYGESDAWLDAFELAAVEASSNVMRHGHSASCVAASDAPVIALTLRCWQDFVALDVFDAGPAPPPGLFDAPASLPSVDPANIDALPEGGMGLGIMHASVDVIEHRRRLGVNRLRLVKHRSGR</sequence>
<evidence type="ECO:0000256" key="1">
    <source>
        <dbReference type="ARBA" id="ARBA00022527"/>
    </source>
</evidence>
<dbReference type="Gene3D" id="3.30.565.10">
    <property type="entry name" value="Histidine kinase-like ATPase, C-terminal domain"/>
    <property type="match status" value="1"/>
</dbReference>
<accession>A0A6P2SBF7</accession>
<dbReference type="AlphaFoldDB" id="A0A6P2SBF7"/>
<protein>
    <recommendedName>
        <fullName evidence="2">Histidine kinase/HSP90-like ATPase domain-containing protein</fullName>
    </recommendedName>
</protein>
<organism evidence="3 4">
    <name type="scientific">Burkholderia lata (strain ATCC 17760 / DSM 23089 / LMG 22485 / NCIMB 9086 / R18194 / 383)</name>
    <dbReference type="NCBI Taxonomy" id="482957"/>
    <lineage>
        <taxon>Bacteria</taxon>
        <taxon>Pseudomonadati</taxon>
        <taxon>Pseudomonadota</taxon>
        <taxon>Betaproteobacteria</taxon>
        <taxon>Burkholderiales</taxon>
        <taxon>Burkholderiaceae</taxon>
        <taxon>Burkholderia</taxon>
        <taxon>Burkholderia cepacia complex</taxon>
    </lineage>
</organism>
<dbReference type="PANTHER" id="PTHR35526">
    <property type="entry name" value="ANTI-SIGMA-F FACTOR RSBW-RELATED"/>
    <property type="match status" value="1"/>
</dbReference>
<reference evidence="3 4" key="1">
    <citation type="submission" date="2019-09" db="EMBL/GenBank/DDBJ databases">
        <authorList>
            <person name="Depoorter E."/>
        </authorList>
    </citation>
    <scope>NUCLEOTIDE SEQUENCE [LARGE SCALE GENOMIC DNA]</scope>
    <source>
        <strain evidence="3">LMG 23254</strain>
    </source>
</reference>
<dbReference type="CDD" id="cd16936">
    <property type="entry name" value="HATPase_RsbW-like"/>
    <property type="match status" value="1"/>
</dbReference>